<comment type="caution">
    <text evidence="1">The sequence shown here is derived from an EMBL/GenBank/DDBJ whole genome shotgun (WGS) entry which is preliminary data.</text>
</comment>
<dbReference type="Proteomes" id="UP001396334">
    <property type="component" value="Unassembled WGS sequence"/>
</dbReference>
<reference evidence="1 2" key="1">
    <citation type="journal article" date="2024" name="G3 (Bethesda)">
        <title>Genome assembly of Hibiscus sabdariffa L. provides insights into metabolisms of medicinal natural products.</title>
        <authorList>
            <person name="Kim T."/>
        </authorList>
    </citation>
    <scope>NUCLEOTIDE SEQUENCE [LARGE SCALE GENOMIC DNA]</scope>
    <source>
        <strain evidence="1">TK-2024</strain>
        <tissue evidence="1">Old leaves</tissue>
    </source>
</reference>
<sequence length="144" mass="16362">MKPDDFTFATALSAASILHGKQIHALVIRTRLNQDVGVDNALTKMYANAVPLHIYIMYLTGCPLTILCRGMPSLLHLNLYEPDCETFVGASDGMQSWWMKAFLFSIAYKKPTALLHKQHTSKKLIDMLGDMRRSIRIWGRCMEM</sequence>
<proteinExistence type="predicted"/>
<organism evidence="1 2">
    <name type="scientific">Hibiscus sabdariffa</name>
    <name type="common">roselle</name>
    <dbReference type="NCBI Taxonomy" id="183260"/>
    <lineage>
        <taxon>Eukaryota</taxon>
        <taxon>Viridiplantae</taxon>
        <taxon>Streptophyta</taxon>
        <taxon>Embryophyta</taxon>
        <taxon>Tracheophyta</taxon>
        <taxon>Spermatophyta</taxon>
        <taxon>Magnoliopsida</taxon>
        <taxon>eudicotyledons</taxon>
        <taxon>Gunneridae</taxon>
        <taxon>Pentapetalae</taxon>
        <taxon>rosids</taxon>
        <taxon>malvids</taxon>
        <taxon>Malvales</taxon>
        <taxon>Malvaceae</taxon>
        <taxon>Malvoideae</taxon>
        <taxon>Hibiscus</taxon>
    </lineage>
</organism>
<protein>
    <submittedName>
        <fullName evidence="1">Uncharacterized protein</fullName>
    </submittedName>
</protein>
<name>A0ABR2SKZ7_9ROSI</name>
<evidence type="ECO:0000313" key="2">
    <source>
        <dbReference type="Proteomes" id="UP001396334"/>
    </source>
</evidence>
<gene>
    <name evidence="1" type="ORF">V6N11_038769</name>
</gene>
<dbReference type="EMBL" id="JBBPBN010000013">
    <property type="protein sequence ID" value="KAK9025915.1"/>
    <property type="molecule type" value="Genomic_DNA"/>
</dbReference>
<keyword evidence="2" id="KW-1185">Reference proteome</keyword>
<evidence type="ECO:0000313" key="1">
    <source>
        <dbReference type="EMBL" id="KAK9025915.1"/>
    </source>
</evidence>
<accession>A0ABR2SKZ7</accession>